<gene>
    <name evidence="1" type="ORF">DARMORV10_C07P34370.1</name>
</gene>
<dbReference type="Proteomes" id="UP001295469">
    <property type="component" value="Chromosome C07"/>
</dbReference>
<reference evidence="1" key="1">
    <citation type="submission" date="2021-01" db="EMBL/GenBank/DDBJ databases">
        <authorList>
            <consortium name="Genoscope - CEA"/>
            <person name="William W."/>
        </authorList>
    </citation>
    <scope>NUCLEOTIDE SEQUENCE</scope>
</reference>
<dbReference type="AlphaFoldDB" id="A0A816MSQ0"/>
<accession>A0A816MSQ0</accession>
<protein>
    <submittedName>
        <fullName evidence="1">(rape) hypothetical protein</fullName>
    </submittedName>
</protein>
<organism evidence="1">
    <name type="scientific">Brassica napus</name>
    <name type="common">Rape</name>
    <dbReference type="NCBI Taxonomy" id="3708"/>
    <lineage>
        <taxon>Eukaryota</taxon>
        <taxon>Viridiplantae</taxon>
        <taxon>Streptophyta</taxon>
        <taxon>Embryophyta</taxon>
        <taxon>Tracheophyta</taxon>
        <taxon>Spermatophyta</taxon>
        <taxon>Magnoliopsida</taxon>
        <taxon>eudicotyledons</taxon>
        <taxon>Gunneridae</taxon>
        <taxon>Pentapetalae</taxon>
        <taxon>rosids</taxon>
        <taxon>malvids</taxon>
        <taxon>Brassicales</taxon>
        <taxon>Brassicaceae</taxon>
        <taxon>Brassiceae</taxon>
        <taxon>Brassica</taxon>
    </lineage>
</organism>
<feature type="non-terminal residue" evidence="1">
    <location>
        <position position="129"/>
    </location>
</feature>
<proteinExistence type="predicted"/>
<evidence type="ECO:0000313" key="1">
    <source>
        <dbReference type="EMBL" id="CAF2001818.1"/>
    </source>
</evidence>
<sequence length="129" mass="14215">QAQKKHKYDEPIKGNDRGSSFVTVHQVPPSLISLAVSIGVTDNPYICPIGTEEDCKGTLPETTSHGELISRMVQDKILIVKKVKLQVEKNFKDDFEGQVGNQGAGKKGCEEVQRVRLSLNNCIIRVLAL</sequence>
<dbReference type="EMBL" id="HG994371">
    <property type="protein sequence ID" value="CAF2001818.1"/>
    <property type="molecule type" value="Genomic_DNA"/>
</dbReference>
<name>A0A816MSQ0_BRANA</name>